<sequence length="415" mass="48862">MEGVDWERVEKFPLFCENIKEAQSEAMENRWKDFKETMMKHQEIILKPFDLFENTAIHVATGSNNPRLLQELIQLVPEAERWQALCKKNREGNTVLHEIVFSKNVTHMADVVFSFEDELHPPEMEEKRPLLELTNVRGETPLFMAAMHGKLKILKHMANRAVTHHMDLRKHWHRSDEYNVLHVSVIGQHLHVAIWLVRMDEELALEKDKKNLTCLQLLSKMPHVFRSHTQMGAFEGIDHMWKEKKKHKLADSLANILIEKDLSWQASFNENRRTKVINMPRHPLNVVKRRRISAQNREERRMYDKDPPERTALFIATKTGIVEIVEKYIELHPAAIYHVTENKQNILNMAAKYRQKKILEILQRTGTIETLAAQLTDKERTILHEVARMDYYKGEHLAGVAFRLQDELRWYDVSG</sequence>
<keyword evidence="3" id="KW-1185">Reference proteome</keyword>
<dbReference type="InterPro" id="IPR036770">
    <property type="entry name" value="Ankyrin_rpt-contain_sf"/>
</dbReference>
<dbReference type="PANTHER" id="PTHR24121">
    <property type="entry name" value="NO MECHANORECEPTOR POTENTIAL C, ISOFORM D-RELATED"/>
    <property type="match status" value="1"/>
</dbReference>
<dbReference type="Proteomes" id="UP001189624">
    <property type="component" value="Chromosome 4"/>
</dbReference>
<dbReference type="GO" id="GO:0005886">
    <property type="term" value="C:plasma membrane"/>
    <property type="evidence" value="ECO:0007669"/>
    <property type="project" value="UniProtKB-SubCell"/>
</dbReference>
<dbReference type="PANTHER" id="PTHR24121:SF20">
    <property type="entry name" value="TONSOKU-LIKE PROTEIN"/>
    <property type="match status" value="1"/>
</dbReference>
<dbReference type="AlphaFoldDB" id="A0AA86T2M4"/>
<evidence type="ECO:0000256" key="1">
    <source>
        <dbReference type="ARBA" id="ARBA00004413"/>
    </source>
</evidence>
<evidence type="ECO:0000313" key="3">
    <source>
        <dbReference type="Proteomes" id="UP001189624"/>
    </source>
</evidence>
<accession>A0AA86T2M4</accession>
<dbReference type="EMBL" id="OY731401">
    <property type="protein sequence ID" value="CAJ1948668.1"/>
    <property type="molecule type" value="Genomic_DNA"/>
</dbReference>
<reference evidence="2" key="1">
    <citation type="submission" date="2023-10" db="EMBL/GenBank/DDBJ databases">
        <authorList>
            <person name="Domelevo Entfellner J.-B."/>
        </authorList>
    </citation>
    <scope>NUCLEOTIDE SEQUENCE</scope>
</reference>
<comment type="subcellular location">
    <subcellularLocation>
        <location evidence="1">Cell membrane</location>
        <topology evidence="1">Peripheral membrane protein</topology>
        <orientation evidence="1">Cytoplasmic side</orientation>
    </subcellularLocation>
</comment>
<proteinExistence type="predicted"/>
<organism evidence="2 3">
    <name type="scientific">Sphenostylis stenocarpa</name>
    <dbReference type="NCBI Taxonomy" id="92480"/>
    <lineage>
        <taxon>Eukaryota</taxon>
        <taxon>Viridiplantae</taxon>
        <taxon>Streptophyta</taxon>
        <taxon>Embryophyta</taxon>
        <taxon>Tracheophyta</taxon>
        <taxon>Spermatophyta</taxon>
        <taxon>Magnoliopsida</taxon>
        <taxon>eudicotyledons</taxon>
        <taxon>Gunneridae</taxon>
        <taxon>Pentapetalae</taxon>
        <taxon>rosids</taxon>
        <taxon>fabids</taxon>
        <taxon>Fabales</taxon>
        <taxon>Fabaceae</taxon>
        <taxon>Papilionoideae</taxon>
        <taxon>50 kb inversion clade</taxon>
        <taxon>NPAAA clade</taxon>
        <taxon>indigoferoid/millettioid clade</taxon>
        <taxon>Phaseoleae</taxon>
        <taxon>Sphenostylis</taxon>
    </lineage>
</organism>
<dbReference type="SMART" id="SM00248">
    <property type="entry name" value="ANK"/>
    <property type="match status" value="4"/>
</dbReference>
<dbReference type="Gene3D" id="1.25.40.20">
    <property type="entry name" value="Ankyrin repeat-containing domain"/>
    <property type="match status" value="2"/>
</dbReference>
<dbReference type="SUPFAM" id="SSF48403">
    <property type="entry name" value="Ankyrin repeat"/>
    <property type="match status" value="1"/>
</dbReference>
<dbReference type="Gramene" id="rna-AYBTSS11_LOCUS13308">
    <property type="protein sequence ID" value="CAJ1948668.1"/>
    <property type="gene ID" value="gene-AYBTSS11_LOCUS13308"/>
</dbReference>
<dbReference type="InterPro" id="IPR002110">
    <property type="entry name" value="Ankyrin_rpt"/>
</dbReference>
<name>A0AA86T2M4_9FABA</name>
<evidence type="ECO:0000313" key="2">
    <source>
        <dbReference type="EMBL" id="CAJ1948668.1"/>
    </source>
</evidence>
<gene>
    <name evidence="2" type="ORF">AYBTSS11_LOCUS13308</name>
</gene>
<protein>
    <submittedName>
        <fullName evidence="2">Uncharacterized protein</fullName>
    </submittedName>
</protein>